<organism evidence="1 2">
    <name type="scientific">Sporothrix epigloea</name>
    <dbReference type="NCBI Taxonomy" id="1892477"/>
    <lineage>
        <taxon>Eukaryota</taxon>
        <taxon>Fungi</taxon>
        <taxon>Dikarya</taxon>
        <taxon>Ascomycota</taxon>
        <taxon>Pezizomycotina</taxon>
        <taxon>Sordariomycetes</taxon>
        <taxon>Sordariomycetidae</taxon>
        <taxon>Ophiostomatales</taxon>
        <taxon>Ophiostomataceae</taxon>
        <taxon>Sporothrix</taxon>
    </lineage>
</organism>
<keyword evidence="2" id="KW-1185">Reference proteome</keyword>
<dbReference type="Proteomes" id="UP001642501">
    <property type="component" value="Unassembled WGS sequence"/>
</dbReference>
<sequence>MGSATPSDLPYWQVNVPAAQRTSVCPDFLRNISAKDQRIVSTVQAEFSVLSWLDVREIIANNQLDRFQRDPLALRRYLEFSWGLKQQYGSAVNFVLQERLHWSIAQLQESAAATPEDSVPDFSRKDDVKILCNDWPYGIDERIVHLVVWTKFPLTEHPKTGDVTDTTRVAIAAYVDTTFGAHLPAEHVVWFKNWRSLKSVLLVEHFHVMLFAPPAELIARVTNGHDPQSKRLAEAR</sequence>
<dbReference type="InterPro" id="IPR022036">
    <property type="entry name" value="DUF3605"/>
</dbReference>
<proteinExistence type="predicted"/>
<name>A0ABP0E4C4_9PEZI</name>
<evidence type="ECO:0008006" key="3">
    <source>
        <dbReference type="Google" id="ProtNLM"/>
    </source>
</evidence>
<protein>
    <recommendedName>
        <fullName evidence="3">N-acetylglucosamine-induced protein 1</fullName>
    </recommendedName>
</protein>
<dbReference type="PANTHER" id="PTHR35020:SF4">
    <property type="entry name" value="N-ACETYLGLUCOSAMINE-INDUCED PROTEIN 1"/>
    <property type="match status" value="1"/>
</dbReference>
<dbReference type="PANTHER" id="PTHR35020">
    <property type="entry name" value="N-ACETYLGLUCOSAMINE-INDUCED PROTEIN 1"/>
    <property type="match status" value="1"/>
</dbReference>
<accession>A0ABP0E4C4</accession>
<comment type="caution">
    <text evidence="1">The sequence shown here is derived from an EMBL/GenBank/DDBJ whole genome shotgun (WGS) entry which is preliminary data.</text>
</comment>
<gene>
    <name evidence="1" type="ORF">SEPCBS57363_005915</name>
</gene>
<dbReference type="Pfam" id="PF12239">
    <property type="entry name" value="DUF3605"/>
    <property type="match status" value="1"/>
</dbReference>
<evidence type="ECO:0000313" key="2">
    <source>
        <dbReference type="Proteomes" id="UP001642501"/>
    </source>
</evidence>
<dbReference type="EMBL" id="CAWUOM010000150">
    <property type="protein sequence ID" value="CAK7273955.1"/>
    <property type="molecule type" value="Genomic_DNA"/>
</dbReference>
<evidence type="ECO:0000313" key="1">
    <source>
        <dbReference type="EMBL" id="CAK7273955.1"/>
    </source>
</evidence>
<reference evidence="1 2" key="1">
    <citation type="submission" date="2024-01" db="EMBL/GenBank/DDBJ databases">
        <authorList>
            <person name="Allen C."/>
            <person name="Tagirdzhanova G."/>
        </authorList>
    </citation>
    <scope>NUCLEOTIDE SEQUENCE [LARGE SCALE GENOMIC DNA]</scope>
    <source>
        <strain evidence="1 2">CBS 573.63</strain>
    </source>
</reference>